<comment type="caution">
    <text evidence="1">The sequence shown here is derived from an EMBL/GenBank/DDBJ whole genome shotgun (WGS) entry which is preliminary data.</text>
</comment>
<name>A0A417Z3A5_9MICO</name>
<dbReference type="RefSeq" id="WP_118913714.1">
    <property type="nucleotide sequence ID" value="NZ_CBCRVH010000011.1"/>
</dbReference>
<dbReference type="AlphaFoldDB" id="A0A417Z3A5"/>
<reference evidence="1 2" key="1">
    <citation type="submission" date="2018-08" db="EMBL/GenBank/DDBJ databases">
        <title>Whole genome sequence analysis of Dermacoccus abyssi bacteria isolated from Deep Mariana trench Micromonospora spp reveals genes involved in the environmental adaptation and production of secondary metabolites.</title>
        <authorList>
            <person name="Abdel-Mageed W.M."/>
            <person name="Lehri B."/>
            <person name="Nouioui I."/>
            <person name="Goodfellow I."/>
            <person name="Jaspars M."/>
            <person name="Karlyshev A."/>
        </authorList>
    </citation>
    <scope>NUCLEOTIDE SEQUENCE [LARGE SCALE GENOMIC DNA]</scope>
    <source>
        <strain evidence="1 2">MT1.1</strain>
    </source>
</reference>
<accession>A0A417Z3A5</accession>
<evidence type="ECO:0000313" key="1">
    <source>
        <dbReference type="EMBL" id="RHW45154.1"/>
    </source>
</evidence>
<protein>
    <submittedName>
        <fullName evidence="1">Uncharacterized protein</fullName>
    </submittedName>
</protein>
<proteinExistence type="predicted"/>
<gene>
    <name evidence="1" type="ORF">D1832_09880</name>
</gene>
<sequence>MGVDKDWVAINEVVSAGLRDGVDGLELDGLSQYEIDELSSTVTDHLCSALAGGSLVERSRRSWFRRRA</sequence>
<organism evidence="1 2">
    <name type="scientific">Dermacoccus abyssi</name>
    <dbReference type="NCBI Taxonomy" id="322596"/>
    <lineage>
        <taxon>Bacteria</taxon>
        <taxon>Bacillati</taxon>
        <taxon>Actinomycetota</taxon>
        <taxon>Actinomycetes</taxon>
        <taxon>Micrococcales</taxon>
        <taxon>Dermacoccaceae</taxon>
        <taxon>Dermacoccus</taxon>
    </lineage>
</organism>
<dbReference type="Proteomes" id="UP000285376">
    <property type="component" value="Unassembled WGS sequence"/>
</dbReference>
<dbReference type="EMBL" id="QWLM01000011">
    <property type="protein sequence ID" value="RHW45154.1"/>
    <property type="molecule type" value="Genomic_DNA"/>
</dbReference>
<evidence type="ECO:0000313" key="2">
    <source>
        <dbReference type="Proteomes" id="UP000285376"/>
    </source>
</evidence>